<evidence type="ECO:0000313" key="1">
    <source>
        <dbReference type="EMBL" id="DAD77487.1"/>
    </source>
</evidence>
<dbReference type="EMBL" id="BK014826">
    <property type="protein sequence ID" value="DAD77487.1"/>
    <property type="molecule type" value="Genomic_DNA"/>
</dbReference>
<accession>A0A8S5M5W9</accession>
<reference evidence="1" key="1">
    <citation type="journal article" date="2021" name="Proc. Natl. Acad. Sci. U.S.A.">
        <title>A Catalog of Tens of Thousands of Viruses from Human Metagenomes Reveals Hidden Associations with Chronic Diseases.</title>
        <authorList>
            <person name="Tisza M.J."/>
            <person name="Buck C.B."/>
        </authorList>
    </citation>
    <scope>NUCLEOTIDE SEQUENCE</scope>
    <source>
        <strain evidence="1">CtaNW81</strain>
    </source>
</reference>
<organism evidence="1">
    <name type="scientific">Podoviridae sp. ctaNW81</name>
    <dbReference type="NCBI Taxonomy" id="2826562"/>
    <lineage>
        <taxon>Viruses</taxon>
        <taxon>Duplodnaviria</taxon>
        <taxon>Heunggongvirae</taxon>
        <taxon>Uroviricota</taxon>
        <taxon>Caudoviricetes</taxon>
    </lineage>
</organism>
<proteinExistence type="predicted"/>
<name>A0A8S5M5W9_9CAUD</name>
<sequence length="105" mass="12478">MNENINLDRIFIENLLYLKINGGTMITILANTTVPYEFKTKEQCMYYVKERALGIKKSLRFVEKDTGHLCVRCPVSGDYLEIYGKQSDIDWLHRNLSRHQWYRTD</sequence>
<protein>
    <submittedName>
        <fullName evidence="1">Uncharacterized protein</fullName>
    </submittedName>
</protein>